<sequence>MRISLRLICFPRRQRWNNGWRKWKADRASWSIRLRVLSNDRECAFILLTRDTTRRSATWPLVLMGSTYIPPEAAAANDESGLNDCDTSTGYTASAKSHYLVDSTQSQMCTVRNSRNRLSIRTKHPSENTLRISARPCVNGNLIPAQPRPTPRSSTPNALLSERRTQERAVLAVAFNATSTASKILGSFFPLCDGISSSNMPATIDVPSTISAPTFPEDIERAIIDALLNDARDMRGTMSLVDSRFYAWTKPARFHTVVIRHTHTDWQTRIRDLFLPNARFIRVMAISLPTRRQGWYPAASTERPAQLSDEDLSHIRRLLQASDSVRHFAVDWNIWPCLLRECGALQLESLYLIWDGVLPTHIPSLRSLRNPATLKDLTIYAPRSTSPDHFRPPDFSLPAVAHCANLAYVTYVTYAANLTLTLPLTRMRTDLAHLKGIMFVFGGETPTEERDDILNTKKLYPNFSTVYLGSTLSVLGEWLAKMEGRQSVLEHPPPRAVE</sequence>
<name>A0AAD7DP42_MYCRO</name>
<evidence type="ECO:0000313" key="1">
    <source>
        <dbReference type="EMBL" id="KAJ7695791.1"/>
    </source>
</evidence>
<organism evidence="1 2">
    <name type="scientific">Mycena rosella</name>
    <name type="common">Pink bonnet</name>
    <name type="synonym">Agaricus rosellus</name>
    <dbReference type="NCBI Taxonomy" id="1033263"/>
    <lineage>
        <taxon>Eukaryota</taxon>
        <taxon>Fungi</taxon>
        <taxon>Dikarya</taxon>
        <taxon>Basidiomycota</taxon>
        <taxon>Agaricomycotina</taxon>
        <taxon>Agaricomycetes</taxon>
        <taxon>Agaricomycetidae</taxon>
        <taxon>Agaricales</taxon>
        <taxon>Marasmiineae</taxon>
        <taxon>Mycenaceae</taxon>
        <taxon>Mycena</taxon>
    </lineage>
</organism>
<accession>A0AAD7DP42</accession>
<proteinExistence type="predicted"/>
<dbReference type="EMBL" id="JARKIE010000037">
    <property type="protein sequence ID" value="KAJ7695791.1"/>
    <property type="molecule type" value="Genomic_DNA"/>
</dbReference>
<reference evidence="1" key="1">
    <citation type="submission" date="2023-03" db="EMBL/GenBank/DDBJ databases">
        <title>Massive genome expansion in bonnet fungi (Mycena s.s.) driven by repeated elements and novel gene families across ecological guilds.</title>
        <authorList>
            <consortium name="Lawrence Berkeley National Laboratory"/>
            <person name="Harder C.B."/>
            <person name="Miyauchi S."/>
            <person name="Viragh M."/>
            <person name="Kuo A."/>
            <person name="Thoen E."/>
            <person name="Andreopoulos B."/>
            <person name="Lu D."/>
            <person name="Skrede I."/>
            <person name="Drula E."/>
            <person name="Henrissat B."/>
            <person name="Morin E."/>
            <person name="Kohler A."/>
            <person name="Barry K."/>
            <person name="LaButti K."/>
            <person name="Morin E."/>
            <person name="Salamov A."/>
            <person name="Lipzen A."/>
            <person name="Mereny Z."/>
            <person name="Hegedus B."/>
            <person name="Baldrian P."/>
            <person name="Stursova M."/>
            <person name="Weitz H."/>
            <person name="Taylor A."/>
            <person name="Grigoriev I.V."/>
            <person name="Nagy L.G."/>
            <person name="Martin F."/>
            <person name="Kauserud H."/>
        </authorList>
    </citation>
    <scope>NUCLEOTIDE SEQUENCE</scope>
    <source>
        <strain evidence="1">CBHHK067</strain>
    </source>
</reference>
<keyword evidence="2" id="KW-1185">Reference proteome</keyword>
<dbReference type="Proteomes" id="UP001221757">
    <property type="component" value="Unassembled WGS sequence"/>
</dbReference>
<comment type="caution">
    <text evidence="1">The sequence shown here is derived from an EMBL/GenBank/DDBJ whole genome shotgun (WGS) entry which is preliminary data.</text>
</comment>
<gene>
    <name evidence="1" type="ORF">B0H17DRAFT_427204</name>
</gene>
<protein>
    <submittedName>
        <fullName evidence="1">Uncharacterized protein</fullName>
    </submittedName>
</protein>
<dbReference type="AlphaFoldDB" id="A0AAD7DP42"/>
<evidence type="ECO:0000313" key="2">
    <source>
        <dbReference type="Proteomes" id="UP001221757"/>
    </source>
</evidence>